<accession>A0A0C3QJL5</accession>
<dbReference type="EMBL" id="KN822954">
    <property type="protein sequence ID" value="KIO32525.1"/>
    <property type="molecule type" value="Genomic_DNA"/>
</dbReference>
<dbReference type="Pfam" id="PF14613">
    <property type="entry name" value="HAM1_C"/>
    <property type="match status" value="1"/>
</dbReference>
<dbReference type="InterPro" id="IPR017943">
    <property type="entry name" value="Bactericidal_perm-incr_a/b_dom"/>
</dbReference>
<dbReference type="GO" id="GO:0008289">
    <property type="term" value="F:lipid binding"/>
    <property type="evidence" value="ECO:0007669"/>
    <property type="project" value="InterPro"/>
</dbReference>
<dbReference type="PANTHER" id="PTHR31138:SF1">
    <property type="entry name" value="PDZ DOMAIN-CONTAINING PROTEIN"/>
    <property type="match status" value="1"/>
</dbReference>
<reference evidence="4 5" key="1">
    <citation type="submission" date="2014-04" db="EMBL/GenBank/DDBJ databases">
        <authorList>
            <consortium name="DOE Joint Genome Institute"/>
            <person name="Kuo A."/>
            <person name="Girlanda M."/>
            <person name="Perotto S."/>
            <person name="Kohler A."/>
            <person name="Nagy L.G."/>
            <person name="Floudas D."/>
            <person name="Copeland A."/>
            <person name="Barry K.W."/>
            <person name="Cichocki N."/>
            <person name="Veneault-Fourrey C."/>
            <person name="LaButti K."/>
            <person name="Lindquist E.A."/>
            <person name="Lipzen A."/>
            <person name="Lundell T."/>
            <person name="Morin E."/>
            <person name="Murat C."/>
            <person name="Sun H."/>
            <person name="Tunlid A."/>
            <person name="Henrissat B."/>
            <person name="Grigoriev I.V."/>
            <person name="Hibbett D.S."/>
            <person name="Martin F."/>
            <person name="Nordberg H.P."/>
            <person name="Cantor M.N."/>
            <person name="Hua S.X."/>
        </authorList>
    </citation>
    <scope>NUCLEOTIDE SEQUENCE [LARGE SCALE GENOMIC DNA]</scope>
    <source>
        <strain evidence="4 5">MUT 4182</strain>
    </source>
</reference>
<evidence type="ECO:0000256" key="1">
    <source>
        <dbReference type="SAM" id="MobiDB-lite"/>
    </source>
</evidence>
<evidence type="ECO:0000259" key="2">
    <source>
        <dbReference type="Pfam" id="PF14613"/>
    </source>
</evidence>
<evidence type="ECO:0000259" key="3">
    <source>
        <dbReference type="Pfam" id="PF19343"/>
    </source>
</evidence>
<feature type="compositionally biased region" description="Polar residues" evidence="1">
    <location>
        <begin position="234"/>
        <end position="251"/>
    </location>
</feature>
<keyword evidence="5" id="KW-1185">Reference proteome</keyword>
<reference evidence="5" key="2">
    <citation type="submission" date="2015-01" db="EMBL/GenBank/DDBJ databases">
        <title>Evolutionary Origins and Diversification of the Mycorrhizal Mutualists.</title>
        <authorList>
            <consortium name="DOE Joint Genome Institute"/>
            <consortium name="Mycorrhizal Genomics Consortium"/>
            <person name="Kohler A."/>
            <person name="Kuo A."/>
            <person name="Nagy L.G."/>
            <person name="Floudas D."/>
            <person name="Copeland A."/>
            <person name="Barry K.W."/>
            <person name="Cichocki N."/>
            <person name="Veneault-Fourrey C."/>
            <person name="LaButti K."/>
            <person name="Lindquist E.A."/>
            <person name="Lipzen A."/>
            <person name="Lundell T."/>
            <person name="Morin E."/>
            <person name="Murat C."/>
            <person name="Riley R."/>
            <person name="Ohm R."/>
            <person name="Sun H."/>
            <person name="Tunlid A."/>
            <person name="Henrissat B."/>
            <person name="Grigoriev I.V."/>
            <person name="Hibbett D.S."/>
            <person name="Martin F."/>
        </authorList>
    </citation>
    <scope>NUCLEOTIDE SEQUENCE [LARGE SCALE GENOMIC DNA]</scope>
    <source>
        <strain evidence="5">MUT 4182</strain>
    </source>
</reference>
<dbReference type="PANTHER" id="PTHR31138">
    <property type="entry name" value="CHROMOSOME 19, WHOLE GENOME SHOTGUN SEQUENCE"/>
    <property type="match status" value="1"/>
</dbReference>
<gene>
    <name evidence="4" type="ORF">M407DRAFT_241409</name>
</gene>
<name>A0A0C3QJL5_9AGAM</name>
<dbReference type="InterPro" id="IPR027842">
    <property type="entry name" value="HAM1-like_C"/>
</dbReference>
<protein>
    <submittedName>
        <fullName evidence="4">Uncharacterized protein</fullName>
    </submittedName>
</protein>
<dbReference type="Pfam" id="PF19343">
    <property type="entry name" value="HAM1_N"/>
    <property type="match status" value="1"/>
</dbReference>
<dbReference type="InterPro" id="IPR045967">
    <property type="entry name" value="HAM1-like_N"/>
</dbReference>
<dbReference type="SUPFAM" id="SSF55394">
    <property type="entry name" value="Bactericidal permeability-increasing protein, BPI"/>
    <property type="match status" value="1"/>
</dbReference>
<dbReference type="AlphaFoldDB" id="A0A0C3QJL5"/>
<feature type="domain" description="HAM1-like N-terminal" evidence="3">
    <location>
        <begin position="15"/>
        <end position="650"/>
    </location>
</feature>
<feature type="region of interest" description="Disordered" evidence="1">
    <location>
        <begin position="1"/>
        <end position="26"/>
    </location>
</feature>
<dbReference type="STRING" id="1051891.A0A0C3QJL5"/>
<proteinExistence type="predicted"/>
<feature type="compositionally biased region" description="Low complexity" evidence="1">
    <location>
        <begin position="824"/>
        <end position="839"/>
    </location>
</feature>
<feature type="region of interest" description="Disordered" evidence="1">
    <location>
        <begin position="182"/>
        <end position="252"/>
    </location>
</feature>
<feature type="region of interest" description="Disordered" evidence="1">
    <location>
        <begin position="809"/>
        <end position="839"/>
    </location>
</feature>
<organism evidence="4 5">
    <name type="scientific">Tulasnella calospora MUT 4182</name>
    <dbReference type="NCBI Taxonomy" id="1051891"/>
    <lineage>
        <taxon>Eukaryota</taxon>
        <taxon>Fungi</taxon>
        <taxon>Dikarya</taxon>
        <taxon>Basidiomycota</taxon>
        <taxon>Agaricomycotina</taxon>
        <taxon>Agaricomycetes</taxon>
        <taxon>Cantharellales</taxon>
        <taxon>Tulasnellaceae</taxon>
        <taxon>Tulasnella</taxon>
    </lineage>
</organism>
<feature type="compositionally biased region" description="Polar residues" evidence="1">
    <location>
        <begin position="809"/>
        <end position="819"/>
    </location>
</feature>
<dbReference type="HOGENOM" id="CLU_007183_1_0_1"/>
<feature type="domain" description="HAM1-like C-terminal" evidence="2">
    <location>
        <begin position="662"/>
        <end position="814"/>
    </location>
</feature>
<dbReference type="OrthoDB" id="19394at2759"/>
<feature type="compositionally biased region" description="Polar residues" evidence="1">
    <location>
        <begin position="203"/>
        <end position="219"/>
    </location>
</feature>
<evidence type="ECO:0000313" key="5">
    <source>
        <dbReference type="Proteomes" id="UP000054248"/>
    </source>
</evidence>
<sequence length="839" mass="93441">MSLTNATSEIAAHPGKNSVTHATDRAAQAADVDRKMRFYGVIEAFRAGKLPDNQQIDETLKYVNSNSPVNVNELSPDGQKLISDSRDIIETARLIVKDKNADELFQNFIWHTTETDFNKAKVDTDAAAPITKDDAKKDGRQAIANLRTLLTLVLTNSEARKLLSDIQLIGRDLFARGAVKAGEKARPTQEQLAQVDDAAPSDNFASSTGPVGTTATPQVGGTVGGRQVSHDPKTGNTIITHPDGTTPTAGSVAQDGRATAQAHTDETKAAVAAENPDGTKKTFKERIVAGYNSVTDRIPDERKDQAHEHVERTKNFLRDEFPEDRRDQFIYRLKKVIVECQKHQDYVQALTWFLDTFETYIGHGKNLSSNTSGQAGEVFNDPSLRQASTELRTLLERFANGRSMEGIEDSSRALWEDAQKDEGLRNWFRDFDDFIRKTLLEPGYVLSPQCTRRWDELTDSGRTYFTDKYKGHMDNLFDALAAWFKAWSDDPLLKRFSSDWKRLTKDLLFDADGNLTFKPQLWGDIRSVILPAVIEKVGYIPIPRIEYTDNALDLVIENLTLQGQNLFPNIISMEAHNFLQFSPYKAIPDKNHHNFTFTFSQIQADMRDVAFYFNKKNGFPKIKDSGLADVFLGGEGLTVTVQLVSADNKDRTSVFHVKHVNVKLDSLKFSVRDSKHDLLYKTLKPLATGLVKKQISKAITDAITTGFEYIDEQLVQVRDRMDEAKGNDELSRKDAIKGLFERKHDDAASKKESLHQKSGSQFKIVSKRDSTIIPNAGHESGWIHKQAEREAAAGEGETWHSRAFSIVNPTTSSTVTPHTDASRTAAPAPGTGPAPGTAK</sequence>
<dbReference type="Gene3D" id="3.15.10.10">
    <property type="entry name" value="Bactericidal permeability-increasing protein, domain 1"/>
    <property type="match status" value="1"/>
</dbReference>
<evidence type="ECO:0000313" key="4">
    <source>
        <dbReference type="EMBL" id="KIO32525.1"/>
    </source>
</evidence>
<dbReference type="Proteomes" id="UP000054248">
    <property type="component" value="Unassembled WGS sequence"/>
</dbReference>